<evidence type="ECO:0000256" key="6">
    <source>
        <dbReference type="ARBA" id="ARBA00022989"/>
    </source>
</evidence>
<evidence type="ECO:0000256" key="1">
    <source>
        <dbReference type="ARBA" id="ARBA00008575"/>
    </source>
</evidence>
<dbReference type="Pfam" id="PF06472">
    <property type="entry name" value="ABC_membrane_2"/>
    <property type="match status" value="1"/>
</dbReference>
<comment type="similarity">
    <text evidence="1">Belongs to the ABC transporter superfamily. ABCD family. Peroxisomal fatty acyl CoA transporter (TC 3.A.1.203) subfamily.</text>
</comment>
<dbReference type="InterPro" id="IPR003593">
    <property type="entry name" value="AAA+_ATPase"/>
</dbReference>
<dbReference type="AlphaFoldDB" id="A0A1G4JXW7"/>
<dbReference type="Pfam" id="PF00005">
    <property type="entry name" value="ABC_tran"/>
    <property type="match status" value="1"/>
</dbReference>
<sequence>MAGDLPNLERVRKIVLRLHQECLGLDLKDAVFKKYPGIVLKHLWHLIRSEGSMNRRKRAQIILISLGFIGLTGISGVAYSVYSLLSKIRAGALNKRPFMRRTRSQIMLDNGARVMYIPYGDDEENKKRVLIGPKDDDRYEHDKYLFKYFAKSNRSQLFYSRFVSQLSILYRILIPKLTDRNAFLLSFQIFFLIMRTWLSLFVARLDGQIVKDIISRNGRKFMLDLMCWFLIAFPASYTNSAIKFLQRKLSLNFRVNLTRYIHDMYLDNRLAFYKVTFDTQAASSVIANIDNSVANDVAKFCDAVCSVFANIAKPVIDLVFFSVYLRDNLGTLGILGIFVNYFVTGFFLKKLMPPLGKLVSKRSSAEGDYYNYHLNLIQNSEEIAFYQGTQVERGKVNVLYNNLMDQMLLVDRVKAKYNAIEDYVLKYTWSALGYVFASIPTVVATFTTGVNNEEVNMREFIVNKRLMLSLADAGSRLMHSIKDISQLTGYTNRIFVLLSVLHRVHAKQFAYGAITDEGDGLDDKPSQRFDDVLRGTVQRNFNGIRVENIDVIIPSKLGREGTKLINKLTFQIPPVIIPETATSDSQVSISQKIVFQGPGSSLLILGPNGCGKSSIQRIIAEIWPIYNKNGLLSIPSPSELFCVPQKPYFIQDGTLRDQLIYPMAGDDFFDQGHKDRELVQILQEVKLEYLLKRDRGWKYLDARADWKDVLSGGERQRVNFARIMFHKPRFAVLDEATNAISADMEDYLFNLLKRYRFNFITISQRPSLIKYHDFSLDINSDESWHLQMLGTDEAITSIEKEIEGLETNLQNVESWEKERSELVKRLAHI</sequence>
<dbReference type="OrthoDB" id="422637at2759"/>
<protein>
    <submittedName>
        <fullName evidence="11">LAMI_0F04698g1_1</fullName>
    </submittedName>
</protein>
<dbReference type="Gene3D" id="1.20.1560.10">
    <property type="entry name" value="ABC transporter type 1, transmembrane domain"/>
    <property type="match status" value="1"/>
</dbReference>
<feature type="transmembrane region" description="Helical" evidence="8">
    <location>
        <begin position="329"/>
        <end position="348"/>
    </location>
</feature>
<dbReference type="PROSITE" id="PS00211">
    <property type="entry name" value="ABC_TRANSPORTER_1"/>
    <property type="match status" value="1"/>
</dbReference>
<dbReference type="GO" id="GO:0015910">
    <property type="term" value="P:long-chain fatty acid import into peroxisome"/>
    <property type="evidence" value="ECO:0007669"/>
    <property type="project" value="TreeGrafter"/>
</dbReference>
<dbReference type="InterPro" id="IPR027417">
    <property type="entry name" value="P-loop_NTPase"/>
</dbReference>
<keyword evidence="2" id="KW-0813">Transport</keyword>
<gene>
    <name evidence="11" type="ORF">LAMI_0F04698G</name>
</gene>
<keyword evidence="12" id="KW-1185">Reference proteome</keyword>
<dbReference type="GO" id="GO:0140359">
    <property type="term" value="F:ABC-type transporter activity"/>
    <property type="evidence" value="ECO:0007669"/>
    <property type="project" value="InterPro"/>
</dbReference>
<evidence type="ECO:0000259" key="9">
    <source>
        <dbReference type="PROSITE" id="PS50893"/>
    </source>
</evidence>
<dbReference type="GO" id="GO:0006635">
    <property type="term" value="P:fatty acid beta-oxidation"/>
    <property type="evidence" value="ECO:0007669"/>
    <property type="project" value="TreeGrafter"/>
</dbReference>
<dbReference type="CDD" id="cd03223">
    <property type="entry name" value="ABCD_peroxisomal_ALDP"/>
    <property type="match status" value="1"/>
</dbReference>
<dbReference type="InterPro" id="IPR011527">
    <property type="entry name" value="ABC1_TM_dom"/>
</dbReference>
<keyword evidence="4" id="KW-0547">Nucleotide-binding</keyword>
<keyword evidence="6 8" id="KW-1133">Transmembrane helix</keyword>
<dbReference type="SMART" id="SM00382">
    <property type="entry name" value="AAA"/>
    <property type="match status" value="1"/>
</dbReference>
<dbReference type="SUPFAM" id="SSF90123">
    <property type="entry name" value="ABC transporter transmembrane region"/>
    <property type="match status" value="1"/>
</dbReference>
<dbReference type="GO" id="GO:0005778">
    <property type="term" value="C:peroxisomal membrane"/>
    <property type="evidence" value="ECO:0007669"/>
    <property type="project" value="TreeGrafter"/>
</dbReference>
<dbReference type="EMBL" id="LT598467">
    <property type="protein sequence ID" value="SCU95985.1"/>
    <property type="molecule type" value="Genomic_DNA"/>
</dbReference>
<feature type="transmembrane region" description="Helical" evidence="8">
    <location>
        <begin position="223"/>
        <end position="242"/>
    </location>
</feature>
<dbReference type="STRING" id="1230905.A0A1G4JXW7"/>
<reference evidence="12" key="1">
    <citation type="submission" date="2016-03" db="EMBL/GenBank/DDBJ databases">
        <authorList>
            <person name="Devillers H."/>
        </authorList>
    </citation>
    <scope>NUCLEOTIDE SEQUENCE [LARGE SCALE GENOMIC DNA]</scope>
</reference>
<dbReference type="GO" id="GO:0005524">
    <property type="term" value="F:ATP binding"/>
    <property type="evidence" value="ECO:0007669"/>
    <property type="project" value="UniProtKB-KW"/>
</dbReference>
<evidence type="ECO:0000256" key="4">
    <source>
        <dbReference type="ARBA" id="ARBA00022741"/>
    </source>
</evidence>
<dbReference type="PANTHER" id="PTHR11384">
    <property type="entry name" value="ATP-BINDING CASSETTE, SUB-FAMILY D MEMBER"/>
    <property type="match status" value="1"/>
</dbReference>
<dbReference type="InterPro" id="IPR050835">
    <property type="entry name" value="ABC_transporter_sub-D"/>
</dbReference>
<dbReference type="PROSITE" id="PS50929">
    <property type="entry name" value="ABC_TM1F"/>
    <property type="match status" value="1"/>
</dbReference>
<feature type="transmembrane region" description="Helical" evidence="8">
    <location>
        <begin position="182"/>
        <end position="203"/>
    </location>
</feature>
<keyword evidence="3 8" id="KW-0812">Transmembrane</keyword>
<dbReference type="GO" id="GO:0007031">
    <property type="term" value="P:peroxisome organization"/>
    <property type="evidence" value="ECO:0007669"/>
    <property type="project" value="TreeGrafter"/>
</dbReference>
<dbReference type="Gene3D" id="3.40.50.300">
    <property type="entry name" value="P-loop containing nucleotide triphosphate hydrolases"/>
    <property type="match status" value="1"/>
</dbReference>
<dbReference type="InterPro" id="IPR003439">
    <property type="entry name" value="ABC_transporter-like_ATP-bd"/>
</dbReference>
<keyword evidence="7 8" id="KW-0472">Membrane</keyword>
<dbReference type="InterPro" id="IPR017871">
    <property type="entry name" value="ABC_transporter-like_CS"/>
</dbReference>
<evidence type="ECO:0000256" key="5">
    <source>
        <dbReference type="ARBA" id="ARBA00022840"/>
    </source>
</evidence>
<dbReference type="PROSITE" id="PS50893">
    <property type="entry name" value="ABC_TRANSPORTER_2"/>
    <property type="match status" value="1"/>
</dbReference>
<feature type="domain" description="ABC transporter" evidence="9">
    <location>
        <begin position="570"/>
        <end position="814"/>
    </location>
</feature>
<evidence type="ECO:0000256" key="2">
    <source>
        <dbReference type="ARBA" id="ARBA00022448"/>
    </source>
</evidence>
<dbReference type="GO" id="GO:0016887">
    <property type="term" value="F:ATP hydrolysis activity"/>
    <property type="evidence" value="ECO:0007669"/>
    <property type="project" value="InterPro"/>
</dbReference>
<evidence type="ECO:0000259" key="10">
    <source>
        <dbReference type="PROSITE" id="PS50929"/>
    </source>
</evidence>
<evidence type="ECO:0000313" key="11">
    <source>
        <dbReference type="EMBL" id="SCU95985.1"/>
    </source>
</evidence>
<evidence type="ECO:0000256" key="7">
    <source>
        <dbReference type="ARBA" id="ARBA00023136"/>
    </source>
</evidence>
<evidence type="ECO:0000313" key="12">
    <source>
        <dbReference type="Proteomes" id="UP000191024"/>
    </source>
</evidence>
<dbReference type="GO" id="GO:0042760">
    <property type="term" value="P:very long-chain fatty acid catabolic process"/>
    <property type="evidence" value="ECO:0007669"/>
    <property type="project" value="TreeGrafter"/>
</dbReference>
<dbReference type="InterPro" id="IPR036640">
    <property type="entry name" value="ABC1_TM_sf"/>
</dbReference>
<feature type="domain" description="ABC transmembrane type-1" evidence="10">
    <location>
        <begin position="189"/>
        <end position="420"/>
    </location>
</feature>
<dbReference type="SUPFAM" id="SSF52540">
    <property type="entry name" value="P-loop containing nucleoside triphosphate hydrolases"/>
    <property type="match status" value="1"/>
</dbReference>
<accession>A0A1G4JXW7</accession>
<organism evidence="11 12">
    <name type="scientific">Lachancea mirantina</name>
    <dbReference type="NCBI Taxonomy" id="1230905"/>
    <lineage>
        <taxon>Eukaryota</taxon>
        <taxon>Fungi</taxon>
        <taxon>Dikarya</taxon>
        <taxon>Ascomycota</taxon>
        <taxon>Saccharomycotina</taxon>
        <taxon>Saccharomycetes</taxon>
        <taxon>Saccharomycetales</taxon>
        <taxon>Saccharomycetaceae</taxon>
        <taxon>Lachancea</taxon>
    </lineage>
</organism>
<feature type="transmembrane region" description="Helical" evidence="8">
    <location>
        <begin position="61"/>
        <end position="82"/>
    </location>
</feature>
<evidence type="ECO:0000256" key="8">
    <source>
        <dbReference type="SAM" id="Phobius"/>
    </source>
</evidence>
<proteinExistence type="inferred from homology"/>
<evidence type="ECO:0000256" key="3">
    <source>
        <dbReference type="ARBA" id="ARBA00022692"/>
    </source>
</evidence>
<name>A0A1G4JXW7_9SACH</name>
<dbReference type="PANTHER" id="PTHR11384:SF67">
    <property type="entry name" value="ATP-BINDING CASSETTE SUB-FAMILY D MEMBER 1"/>
    <property type="match status" value="1"/>
</dbReference>
<dbReference type="GO" id="GO:0005324">
    <property type="term" value="F:long-chain fatty acid transmembrane transporter activity"/>
    <property type="evidence" value="ECO:0007669"/>
    <property type="project" value="TreeGrafter"/>
</dbReference>
<keyword evidence="5" id="KW-0067">ATP-binding</keyword>
<dbReference type="Proteomes" id="UP000191024">
    <property type="component" value="Chromosome F"/>
</dbReference>